<dbReference type="GO" id="GO:0003755">
    <property type="term" value="F:peptidyl-prolyl cis-trans isomerase activity"/>
    <property type="evidence" value="ECO:0007669"/>
    <property type="project" value="UniProtKB-KW"/>
</dbReference>
<name>A0A1M5DBD4_9BACT</name>
<dbReference type="PRINTS" id="PR00153">
    <property type="entry name" value="CSAPPISMRASE"/>
</dbReference>
<evidence type="ECO:0000313" key="7">
    <source>
        <dbReference type="Proteomes" id="UP000184041"/>
    </source>
</evidence>
<evidence type="ECO:0000313" key="6">
    <source>
        <dbReference type="EMBL" id="SHF64164.1"/>
    </source>
</evidence>
<dbReference type="PANTHER" id="PTHR45625:SF4">
    <property type="entry name" value="PEPTIDYLPROLYL ISOMERASE DOMAIN AND WD REPEAT-CONTAINING PROTEIN 1"/>
    <property type="match status" value="1"/>
</dbReference>
<dbReference type="PROSITE" id="PS00170">
    <property type="entry name" value="CSA_PPIASE_1"/>
    <property type="match status" value="1"/>
</dbReference>
<gene>
    <name evidence="6" type="ORF">SAMN05443144_11157</name>
</gene>
<keyword evidence="4 6" id="KW-0413">Isomerase</keyword>
<keyword evidence="7" id="KW-1185">Reference proteome</keyword>
<dbReference type="InterPro" id="IPR002130">
    <property type="entry name" value="Cyclophilin-type_PPIase_dom"/>
</dbReference>
<dbReference type="SUPFAM" id="SSF50891">
    <property type="entry name" value="Cyclophilin-like"/>
    <property type="match status" value="1"/>
</dbReference>
<protein>
    <recommendedName>
        <fullName evidence="2">peptidylprolyl isomerase</fullName>
        <ecNumber evidence="2">5.2.1.8</ecNumber>
    </recommendedName>
</protein>
<dbReference type="AlphaFoldDB" id="A0A1M5DBD4"/>
<dbReference type="PANTHER" id="PTHR45625">
    <property type="entry name" value="PEPTIDYL-PROLYL CIS-TRANS ISOMERASE-RELATED"/>
    <property type="match status" value="1"/>
</dbReference>
<comment type="similarity">
    <text evidence="1">Belongs to the cyclophilin-type PPIase family.</text>
</comment>
<accession>A0A1M5DBD4</accession>
<sequence length="690" mass="78496">MRYIRLRAWILFAVLVITVILMLKWSSESGETYISASPIVDTTITNTYPGLYEALYRRDAGDIRPYLSHESDTVRNQAWRALATTPVDSLAPFIELAAQQGTDTGWFALSTHEMSGQQLRALEQRWEEQPEQRAGIARVLGRQGDRQSLNILLSSLEEDITENEHYALALSRLIMRHEITEDIQIKILQKAFGANRDNVRQAYLYGWYRGPENALTSPAKDTLLSRWREQGLGISRVLDQYGSKILPERTYTVTNFYNGERDLEHRVQLAIELAKSLDKLDMNSDNALAARILLVHPNAHVKKQTLQSIAGKMKKGGNLHSYITGSMIPDTLSSGGVWLEALRAAGSVDSSIVREHADRIERVVESNPYLMPRKLALYRSMQSADEYLQEVRKIVDRGDTLFVMYAMKSLTDFWEDLPEQEKTGERIRQLREITFDALDLRDRGVAYLTGPLLEQEDLFRSDDFERINRALEDFSLPGDIEVYQQFGALYKERFEQQAQPVIDSLADLQYAPLNRFLDDTGWQVEVETPEKEGGTYLRTPDWERLWELGAHPEWTLYTEKGNIVIRMDPLKAPATVSAIDSLSRTGAYENVPFHRVVPDFVIQGGDIERRDGFGGPGFMLPTETAESGFVRGTAGIASAGRDTEGSQYFMMHQWSPHLNGRYTRFGKVVEGMDVVDRIEVGDKVLSTSWY</sequence>
<dbReference type="PROSITE" id="PS50072">
    <property type="entry name" value="CSA_PPIASE_2"/>
    <property type="match status" value="1"/>
</dbReference>
<evidence type="ECO:0000256" key="2">
    <source>
        <dbReference type="ARBA" id="ARBA00013194"/>
    </source>
</evidence>
<dbReference type="STRING" id="1194090.SAMN05443144_11157"/>
<dbReference type="EC" id="5.2.1.8" evidence="2"/>
<dbReference type="Gene3D" id="2.40.100.10">
    <property type="entry name" value="Cyclophilin-like"/>
    <property type="match status" value="1"/>
</dbReference>
<organism evidence="6 7">
    <name type="scientific">Fodinibius roseus</name>
    <dbReference type="NCBI Taxonomy" id="1194090"/>
    <lineage>
        <taxon>Bacteria</taxon>
        <taxon>Pseudomonadati</taxon>
        <taxon>Balneolota</taxon>
        <taxon>Balneolia</taxon>
        <taxon>Balneolales</taxon>
        <taxon>Balneolaceae</taxon>
        <taxon>Fodinibius</taxon>
    </lineage>
</organism>
<dbReference type="InterPro" id="IPR029000">
    <property type="entry name" value="Cyclophilin-like_dom_sf"/>
</dbReference>
<dbReference type="RefSeq" id="WP_211483151.1">
    <property type="nucleotide sequence ID" value="NZ_FQUS01000011.1"/>
</dbReference>
<dbReference type="CDD" id="cd00317">
    <property type="entry name" value="cyclophilin"/>
    <property type="match status" value="1"/>
</dbReference>
<keyword evidence="3" id="KW-0697">Rotamase</keyword>
<dbReference type="InterPro" id="IPR044666">
    <property type="entry name" value="Cyclophilin_A-like"/>
</dbReference>
<dbReference type="EMBL" id="FQUS01000011">
    <property type="protein sequence ID" value="SHF64164.1"/>
    <property type="molecule type" value="Genomic_DNA"/>
</dbReference>
<proteinExistence type="inferred from homology"/>
<reference evidence="6 7" key="1">
    <citation type="submission" date="2016-11" db="EMBL/GenBank/DDBJ databases">
        <authorList>
            <person name="Jaros S."/>
            <person name="Januszkiewicz K."/>
            <person name="Wedrychowicz H."/>
        </authorList>
    </citation>
    <scope>NUCLEOTIDE SEQUENCE [LARGE SCALE GENOMIC DNA]</scope>
    <source>
        <strain evidence="6 7">DSM 21986</strain>
    </source>
</reference>
<evidence type="ECO:0000259" key="5">
    <source>
        <dbReference type="PROSITE" id="PS50072"/>
    </source>
</evidence>
<evidence type="ECO:0000256" key="1">
    <source>
        <dbReference type="ARBA" id="ARBA00007365"/>
    </source>
</evidence>
<dbReference type="Pfam" id="PF00160">
    <property type="entry name" value="Pro_isomerase"/>
    <property type="match status" value="1"/>
</dbReference>
<dbReference type="Proteomes" id="UP000184041">
    <property type="component" value="Unassembled WGS sequence"/>
</dbReference>
<dbReference type="InterPro" id="IPR020892">
    <property type="entry name" value="Cyclophilin-type_PPIase_CS"/>
</dbReference>
<dbReference type="GO" id="GO:0006457">
    <property type="term" value="P:protein folding"/>
    <property type="evidence" value="ECO:0007669"/>
    <property type="project" value="InterPro"/>
</dbReference>
<evidence type="ECO:0000256" key="3">
    <source>
        <dbReference type="ARBA" id="ARBA00023110"/>
    </source>
</evidence>
<evidence type="ECO:0000256" key="4">
    <source>
        <dbReference type="ARBA" id="ARBA00023235"/>
    </source>
</evidence>
<feature type="domain" description="PPIase cyclophilin-type" evidence="5">
    <location>
        <begin position="561"/>
        <end position="679"/>
    </location>
</feature>